<feature type="transmembrane region" description="Helical" evidence="8">
    <location>
        <begin position="102"/>
        <end position="121"/>
    </location>
</feature>
<keyword evidence="7" id="KW-0915">Sodium</keyword>
<feature type="transmembrane region" description="Helical" evidence="8">
    <location>
        <begin position="213"/>
        <end position="235"/>
    </location>
</feature>
<dbReference type="Pfam" id="PF00209">
    <property type="entry name" value="SNF"/>
    <property type="match status" value="1"/>
</dbReference>
<dbReference type="PANTHER" id="PTHR11616:SF265">
    <property type="entry name" value="TRANSPORTER"/>
    <property type="match status" value="1"/>
</dbReference>
<dbReference type="SUPFAM" id="SSF161070">
    <property type="entry name" value="SNF-like"/>
    <property type="match status" value="1"/>
</dbReference>
<evidence type="ECO:0000256" key="4">
    <source>
        <dbReference type="ARBA" id="ARBA00022847"/>
    </source>
</evidence>
<evidence type="ECO:0000256" key="2">
    <source>
        <dbReference type="ARBA" id="ARBA00022448"/>
    </source>
</evidence>
<evidence type="ECO:0000313" key="9">
    <source>
        <dbReference type="Proteomes" id="UP000887540"/>
    </source>
</evidence>
<feature type="binding site" evidence="7">
    <location>
        <position position="215"/>
    </location>
    <ligand>
        <name>Na(+)</name>
        <dbReference type="ChEBI" id="CHEBI:29101"/>
        <label>1</label>
    </ligand>
</feature>
<dbReference type="GO" id="GO:0043005">
    <property type="term" value="C:neuron projection"/>
    <property type="evidence" value="ECO:0007669"/>
    <property type="project" value="TreeGrafter"/>
</dbReference>
<dbReference type="PRINTS" id="PR00176">
    <property type="entry name" value="NANEUSMPORT"/>
</dbReference>
<keyword evidence="3 8" id="KW-0812">Transmembrane</keyword>
<evidence type="ECO:0000256" key="6">
    <source>
        <dbReference type="ARBA" id="ARBA00023136"/>
    </source>
</evidence>
<feature type="transmembrane region" description="Helical" evidence="8">
    <location>
        <begin position="343"/>
        <end position="364"/>
    </location>
</feature>
<dbReference type="GO" id="GO:0005332">
    <property type="term" value="F:gamma-aminobutyric acid:sodium:chloride symporter activity"/>
    <property type="evidence" value="ECO:0007669"/>
    <property type="project" value="TreeGrafter"/>
</dbReference>
<dbReference type="GO" id="GO:0005886">
    <property type="term" value="C:plasma membrane"/>
    <property type="evidence" value="ECO:0007669"/>
    <property type="project" value="TreeGrafter"/>
</dbReference>
<keyword evidence="9" id="KW-1185">Reference proteome</keyword>
<proteinExistence type="predicted"/>
<name>A0A914CYM8_9BILA</name>
<keyword evidence="5 8" id="KW-1133">Transmembrane helix</keyword>
<evidence type="ECO:0000256" key="3">
    <source>
        <dbReference type="ARBA" id="ARBA00022692"/>
    </source>
</evidence>
<evidence type="ECO:0000256" key="5">
    <source>
        <dbReference type="ARBA" id="ARBA00022989"/>
    </source>
</evidence>
<dbReference type="Proteomes" id="UP000887540">
    <property type="component" value="Unplaced"/>
</dbReference>
<organism evidence="9 10">
    <name type="scientific">Acrobeloides nanus</name>
    <dbReference type="NCBI Taxonomy" id="290746"/>
    <lineage>
        <taxon>Eukaryota</taxon>
        <taxon>Metazoa</taxon>
        <taxon>Ecdysozoa</taxon>
        <taxon>Nematoda</taxon>
        <taxon>Chromadorea</taxon>
        <taxon>Rhabditida</taxon>
        <taxon>Tylenchina</taxon>
        <taxon>Cephalobomorpha</taxon>
        <taxon>Cephaloboidea</taxon>
        <taxon>Cephalobidae</taxon>
        <taxon>Acrobeloides</taxon>
    </lineage>
</organism>
<dbReference type="PROSITE" id="PS50267">
    <property type="entry name" value="NA_NEUROTRAN_SYMP_3"/>
    <property type="match status" value="1"/>
</dbReference>
<dbReference type="PANTHER" id="PTHR11616">
    <property type="entry name" value="SODIUM/CHLORIDE DEPENDENT TRANSPORTER"/>
    <property type="match status" value="1"/>
</dbReference>
<accession>A0A914CYM8</accession>
<dbReference type="InterPro" id="IPR037272">
    <property type="entry name" value="SNS_sf"/>
</dbReference>
<dbReference type="WBParaSite" id="ACRNAN_scaffold164.g11493.t1">
    <property type="protein sequence ID" value="ACRNAN_scaffold164.g11493.t1"/>
    <property type="gene ID" value="ACRNAN_scaffold164.g11493"/>
</dbReference>
<feature type="transmembrane region" description="Helical" evidence="8">
    <location>
        <begin position="313"/>
        <end position="337"/>
    </location>
</feature>
<evidence type="ECO:0000256" key="7">
    <source>
        <dbReference type="PIRSR" id="PIRSR600175-1"/>
    </source>
</evidence>
<evidence type="ECO:0000256" key="1">
    <source>
        <dbReference type="ARBA" id="ARBA00004141"/>
    </source>
</evidence>
<comment type="subcellular location">
    <subcellularLocation>
        <location evidence="1">Membrane</location>
        <topology evidence="1">Multi-pass membrane protein</topology>
    </subcellularLocation>
</comment>
<protein>
    <submittedName>
        <fullName evidence="10">Uncharacterized protein</fullName>
    </submittedName>
</protein>
<evidence type="ECO:0000256" key="8">
    <source>
        <dbReference type="SAM" id="Phobius"/>
    </source>
</evidence>
<dbReference type="GO" id="GO:0046872">
    <property type="term" value="F:metal ion binding"/>
    <property type="evidence" value="ECO:0007669"/>
    <property type="project" value="UniProtKB-KW"/>
</dbReference>
<feature type="transmembrane region" description="Helical" evidence="8">
    <location>
        <begin position="172"/>
        <end position="193"/>
    </location>
</feature>
<feature type="binding site" evidence="7">
    <location>
        <position position="284"/>
    </location>
    <ligand>
        <name>Na(+)</name>
        <dbReference type="ChEBI" id="CHEBI:29101"/>
        <label>1</label>
    </ligand>
</feature>
<evidence type="ECO:0000313" key="10">
    <source>
        <dbReference type="WBParaSite" id="ACRNAN_scaffold164.g11493.t1"/>
    </source>
</evidence>
<dbReference type="AlphaFoldDB" id="A0A914CYM8"/>
<keyword evidence="7" id="KW-0479">Metal-binding</keyword>
<feature type="transmembrane region" description="Helical" evidence="8">
    <location>
        <begin position="385"/>
        <end position="404"/>
    </location>
</feature>
<keyword evidence="6 8" id="KW-0472">Membrane</keyword>
<feature type="binding site" evidence="7">
    <location>
        <position position="280"/>
    </location>
    <ligand>
        <name>Na(+)</name>
        <dbReference type="ChEBI" id="CHEBI:29101"/>
        <label>1</label>
    </ligand>
</feature>
<feature type="transmembrane region" description="Helical" evidence="8">
    <location>
        <begin position="271"/>
        <end position="293"/>
    </location>
</feature>
<feature type="binding site" evidence="7">
    <location>
        <position position="183"/>
    </location>
    <ligand>
        <name>Na(+)</name>
        <dbReference type="ChEBI" id="CHEBI:29101"/>
        <label>1</label>
    </ligand>
</feature>
<feature type="transmembrane region" description="Helical" evidence="8">
    <location>
        <begin position="133"/>
        <end position="160"/>
    </location>
</feature>
<keyword evidence="4" id="KW-0769">Symport</keyword>
<sequence>MTYWMTDSCYLHKWNSLKCRSEYDPIKCESNRTISEYFNVKILTDDYLSEYKKLFFVGPKANYTICTQEDLSVISPVKEFWDHRVLGISSGIEEVGSIRWDLALYLFICWTICYLCIFKGVKWTGKVVYLTASFPYIMLFFLLIRGLTLPGASLGLEFYLKPDFSKLMESKVWVDAVTQVFFSYGLGLGALVALGSYNSYHNNVYKQAMTVCFVNSGTSVFAGFVIFSFIGYMAVQQGKTVAEVAQSGPGLLFLAYPSGILQLPYTQVWSILFFSMVLFLGVDSQFCTMEGFFTALIDEFPHIIRGRKYGREIFVLVICFISYLFGLTTVTNGGFYVFQLFDFYAASGWALLWLLFFECIAISWSVGINRWYEHMKSMIGYYPSAWWKFCWVFATPAVCMHGFISNWYA</sequence>
<feature type="binding site" evidence="7">
    <location>
        <position position="283"/>
    </location>
    <ligand>
        <name>Na(+)</name>
        <dbReference type="ChEBI" id="CHEBI:29101"/>
        <label>1</label>
    </ligand>
</feature>
<reference evidence="10" key="1">
    <citation type="submission" date="2022-11" db="UniProtKB">
        <authorList>
            <consortium name="WormBaseParasite"/>
        </authorList>
    </citation>
    <scope>IDENTIFICATION</scope>
</reference>
<keyword evidence="2" id="KW-0813">Transport</keyword>
<dbReference type="InterPro" id="IPR000175">
    <property type="entry name" value="Na/ntran_symport"/>
</dbReference>